<feature type="signal peptide" evidence="2">
    <location>
        <begin position="1"/>
        <end position="26"/>
    </location>
</feature>
<dbReference type="eggNOG" id="ENOG5030821">
    <property type="taxonomic scope" value="Bacteria"/>
</dbReference>
<evidence type="ECO:0000313" key="4">
    <source>
        <dbReference type="Proteomes" id="UP000013785"/>
    </source>
</evidence>
<reference evidence="3 4" key="1">
    <citation type="submission" date="2013-02" db="EMBL/GenBank/DDBJ databases">
        <title>The Genome Sequence of Enterococcus phoeniculicola BAA-412.</title>
        <authorList>
            <consortium name="The Broad Institute Genome Sequencing Platform"/>
            <consortium name="The Broad Institute Genome Sequencing Center for Infectious Disease"/>
            <person name="Earl A.M."/>
            <person name="Gilmore M.S."/>
            <person name="Lebreton F."/>
            <person name="Walker B."/>
            <person name="Young S.K."/>
            <person name="Zeng Q."/>
            <person name="Gargeya S."/>
            <person name="Fitzgerald M."/>
            <person name="Haas B."/>
            <person name="Abouelleil A."/>
            <person name="Alvarado L."/>
            <person name="Arachchi H.M."/>
            <person name="Berlin A.M."/>
            <person name="Chapman S.B."/>
            <person name="Dewar J."/>
            <person name="Goldberg J."/>
            <person name="Griggs A."/>
            <person name="Gujja S."/>
            <person name="Hansen M."/>
            <person name="Howarth C."/>
            <person name="Imamovic A."/>
            <person name="Larimer J."/>
            <person name="McCowan C."/>
            <person name="Murphy C."/>
            <person name="Neiman D."/>
            <person name="Pearson M."/>
            <person name="Priest M."/>
            <person name="Roberts A."/>
            <person name="Saif S."/>
            <person name="Shea T."/>
            <person name="Sisk P."/>
            <person name="Sykes S."/>
            <person name="Wortman J."/>
            <person name="Nusbaum C."/>
            <person name="Birren B."/>
        </authorList>
    </citation>
    <scope>NUCLEOTIDE SEQUENCE [LARGE SCALE GENOMIC DNA]</scope>
    <source>
        <strain evidence="3 4">ATCC BAA-412</strain>
    </source>
</reference>
<keyword evidence="1" id="KW-0472">Membrane</keyword>
<name>R3TL43_9ENTE</name>
<comment type="caution">
    <text evidence="3">The sequence shown here is derived from an EMBL/GenBank/DDBJ whole genome shotgun (WGS) entry which is preliminary data.</text>
</comment>
<dbReference type="PATRIC" id="fig|1158610.3.peg.3331"/>
<sequence>MKRFKISNFFCYMTAVIMAISPFVFSGAVVHASEVSKNSSSIMTSSKAATSDLLESETIYQDENGNVFTESEIIVQSSPFDPRLQPFSSASVISIGILWTYTSKADGTKLKNAFRKAATAEGILGITAAIAAAGIETGPIAAILAVIAGLGALAFSKRFTEGANLIASHPNSGKIYMYLDHCTYKK</sequence>
<keyword evidence="4" id="KW-1185">Reference proteome</keyword>
<evidence type="ECO:0000256" key="2">
    <source>
        <dbReference type="SAM" id="SignalP"/>
    </source>
</evidence>
<organism evidence="3 4">
    <name type="scientific">Enterococcus phoeniculicola ATCC BAA-412</name>
    <dbReference type="NCBI Taxonomy" id="1158610"/>
    <lineage>
        <taxon>Bacteria</taxon>
        <taxon>Bacillati</taxon>
        <taxon>Bacillota</taxon>
        <taxon>Bacilli</taxon>
        <taxon>Lactobacillales</taxon>
        <taxon>Enterococcaceae</taxon>
        <taxon>Enterococcus</taxon>
    </lineage>
</organism>
<proteinExistence type="predicted"/>
<dbReference type="Proteomes" id="UP000013785">
    <property type="component" value="Unassembled WGS sequence"/>
</dbReference>
<feature type="transmembrane region" description="Helical" evidence="1">
    <location>
        <begin position="113"/>
        <end position="133"/>
    </location>
</feature>
<feature type="chain" id="PRO_5038936964" evidence="2">
    <location>
        <begin position="27"/>
        <end position="186"/>
    </location>
</feature>
<evidence type="ECO:0000256" key="1">
    <source>
        <dbReference type="SAM" id="Phobius"/>
    </source>
</evidence>
<feature type="transmembrane region" description="Helical" evidence="1">
    <location>
        <begin position="84"/>
        <end position="101"/>
    </location>
</feature>
<keyword evidence="1" id="KW-0812">Transmembrane</keyword>
<keyword evidence="2" id="KW-0732">Signal</keyword>
<dbReference type="RefSeq" id="WP_010769969.1">
    <property type="nucleotide sequence ID" value="NZ_ASWE01000001.1"/>
</dbReference>
<dbReference type="AlphaFoldDB" id="R3TL43"/>
<dbReference type="HOGENOM" id="CLU_124888_0_0_9"/>
<evidence type="ECO:0000313" key="3">
    <source>
        <dbReference type="EMBL" id="EOL41773.1"/>
    </source>
</evidence>
<gene>
    <name evidence="3" type="ORF">UC3_03338</name>
</gene>
<keyword evidence="1" id="KW-1133">Transmembrane helix</keyword>
<accession>R3TL43</accession>
<dbReference type="EMBL" id="AJAT01000018">
    <property type="protein sequence ID" value="EOL41773.1"/>
    <property type="molecule type" value="Genomic_DNA"/>
</dbReference>
<protein>
    <submittedName>
        <fullName evidence="3">Uncharacterized protein</fullName>
    </submittedName>
</protein>